<evidence type="ECO:0000313" key="2">
    <source>
        <dbReference type="Proteomes" id="UP000314982"/>
    </source>
</evidence>
<name>A0A4W5K6M9_9TELE</name>
<reference evidence="1" key="3">
    <citation type="submission" date="2025-09" db="UniProtKB">
        <authorList>
            <consortium name="Ensembl"/>
        </authorList>
    </citation>
    <scope>IDENTIFICATION</scope>
</reference>
<evidence type="ECO:0000313" key="1">
    <source>
        <dbReference type="Ensembl" id="ENSHHUP00000007666.1"/>
    </source>
</evidence>
<dbReference type="STRING" id="62062.ENSHHUP00000007666"/>
<protein>
    <submittedName>
        <fullName evidence="1">COMM domain containing 10</fullName>
    </submittedName>
</protein>
<accession>A0A4W5K6M9</accession>
<proteinExistence type="predicted"/>
<sequence length="151" mass="17461">MILLQLTLISICPVHMFLKNYLVTRFLQLERTFSEEEEQKLQKALSLDKQALYPLSIPLQAVYHNVKPASLKQQFENIHLSPEKAEAFCRAWTTAGPDVVEKVWQRIFTPKKSTQATLKDPDAVLETISEINVAILLIERRRLDNTLIIFQ</sequence>
<dbReference type="Pfam" id="PF21672">
    <property type="entry name" value="COMM_HN"/>
    <property type="match status" value="1"/>
</dbReference>
<keyword evidence="2" id="KW-1185">Reference proteome</keyword>
<reference evidence="2" key="1">
    <citation type="submission" date="2018-06" db="EMBL/GenBank/DDBJ databases">
        <title>Genome assembly of Danube salmon.</title>
        <authorList>
            <person name="Macqueen D.J."/>
            <person name="Gundappa M.K."/>
        </authorList>
    </citation>
    <scope>NUCLEOTIDE SEQUENCE [LARGE SCALE GENOMIC DNA]</scope>
</reference>
<dbReference type="InterPro" id="IPR037361">
    <property type="entry name" value="COMMD10"/>
</dbReference>
<dbReference type="Ensembl" id="ENSHHUT00000007898.1">
    <property type="protein sequence ID" value="ENSHHUP00000007666.1"/>
    <property type="gene ID" value="ENSHHUG00000004676.1"/>
</dbReference>
<organism evidence="1 2">
    <name type="scientific">Hucho hucho</name>
    <name type="common">huchen</name>
    <dbReference type="NCBI Taxonomy" id="62062"/>
    <lineage>
        <taxon>Eukaryota</taxon>
        <taxon>Metazoa</taxon>
        <taxon>Chordata</taxon>
        <taxon>Craniata</taxon>
        <taxon>Vertebrata</taxon>
        <taxon>Euteleostomi</taxon>
        <taxon>Actinopterygii</taxon>
        <taxon>Neopterygii</taxon>
        <taxon>Teleostei</taxon>
        <taxon>Protacanthopterygii</taxon>
        <taxon>Salmoniformes</taxon>
        <taxon>Salmonidae</taxon>
        <taxon>Salmoninae</taxon>
        <taxon>Hucho</taxon>
    </lineage>
</organism>
<dbReference type="Proteomes" id="UP000314982">
    <property type="component" value="Unassembled WGS sequence"/>
</dbReference>
<dbReference type="PANTHER" id="PTHR12333">
    <property type="entry name" value="COMM DOMAIN CONTAINING PROTEIN 10"/>
    <property type="match status" value="1"/>
</dbReference>
<dbReference type="AlphaFoldDB" id="A0A4W5K6M9"/>
<dbReference type="PANTHER" id="PTHR12333:SF0">
    <property type="entry name" value="COMM DOMAIN-CONTAINING PROTEIN 10"/>
    <property type="match status" value="1"/>
</dbReference>
<dbReference type="GeneTree" id="ENSGT00390000001500"/>
<reference evidence="1" key="2">
    <citation type="submission" date="2025-08" db="UniProtKB">
        <authorList>
            <consortium name="Ensembl"/>
        </authorList>
    </citation>
    <scope>IDENTIFICATION</scope>
</reference>